<evidence type="ECO:0000313" key="3">
    <source>
        <dbReference type="EMBL" id="TSK34767.1"/>
    </source>
</evidence>
<keyword evidence="1" id="KW-0694">RNA-binding</keyword>
<comment type="caution">
    <text evidence="3">The sequence shown here is derived from an EMBL/GenBank/DDBJ whole genome shotgun (WGS) entry which is preliminary data.</text>
</comment>
<dbReference type="OrthoDB" id="446014at2759"/>
<dbReference type="EMBL" id="VCAZ01000010">
    <property type="protein sequence ID" value="TSK34767.1"/>
    <property type="molecule type" value="Genomic_DNA"/>
</dbReference>
<evidence type="ECO:0000256" key="1">
    <source>
        <dbReference type="ARBA" id="ARBA00022884"/>
    </source>
</evidence>
<keyword evidence="4" id="KW-1185">Reference proteome</keyword>
<dbReference type="Pfam" id="PF13865">
    <property type="entry name" value="FoP_duplication"/>
    <property type="match status" value="1"/>
</dbReference>
<organism evidence="3 4">
    <name type="scientific">Bagarius yarrelli</name>
    <name type="common">Goonch</name>
    <name type="synonym">Bagrus yarrelli</name>
    <dbReference type="NCBI Taxonomy" id="175774"/>
    <lineage>
        <taxon>Eukaryota</taxon>
        <taxon>Metazoa</taxon>
        <taxon>Chordata</taxon>
        <taxon>Craniata</taxon>
        <taxon>Vertebrata</taxon>
        <taxon>Euteleostomi</taxon>
        <taxon>Actinopterygii</taxon>
        <taxon>Neopterygii</taxon>
        <taxon>Teleostei</taxon>
        <taxon>Ostariophysi</taxon>
        <taxon>Siluriformes</taxon>
        <taxon>Sisoridae</taxon>
        <taxon>Sisorinae</taxon>
        <taxon>Bagarius</taxon>
    </lineage>
</organism>
<feature type="domain" description="Chromatin target of PRMT1 protein C-terminal" evidence="2">
    <location>
        <begin position="90"/>
        <end position="177"/>
    </location>
</feature>
<dbReference type="GO" id="GO:0003723">
    <property type="term" value="F:RNA binding"/>
    <property type="evidence" value="ECO:0007669"/>
    <property type="project" value="UniProtKB-KW"/>
</dbReference>
<dbReference type="InterPro" id="IPR052656">
    <property type="entry name" value="CTOP_PRMT1"/>
</dbReference>
<dbReference type="AlphaFoldDB" id="A0A556TQ07"/>
<dbReference type="InterPro" id="IPR025715">
    <property type="entry name" value="FoP_C"/>
</dbReference>
<protein>
    <submittedName>
        <fullName evidence="3">Chromatin target of PRMT1 protein</fullName>
    </submittedName>
</protein>
<dbReference type="PANTHER" id="PTHR48426">
    <property type="entry name" value="CHROMATIN TARGET OF PRMT1 PROTEIN"/>
    <property type="match status" value="1"/>
</dbReference>
<name>A0A556TQ07_BAGYA</name>
<dbReference type="PANTHER" id="PTHR48426:SF1">
    <property type="entry name" value="CHROMATIN TARGET OF PRMT1 PROTEIN"/>
    <property type="match status" value="1"/>
</dbReference>
<proteinExistence type="predicted"/>
<dbReference type="SMART" id="SM01218">
    <property type="entry name" value="FoP_duplication"/>
    <property type="match status" value="1"/>
</dbReference>
<sequence length="180" mass="20400">MDLPSSKILLKDASSMSLDERFTIMLQNQQARLSDIRDTVPQNLTASASLKNRRLVQEIANRPSVMAALQNTRQQQFKGSIKARLGRRVLRGGLHDMSRFWGRPRGRGILTRGALTQRSSRGMQIVGRGMAERSPRQDCRPLLTREELDAQLDEYMSMSKSHLDAQLDAYMAEIDSEDLL</sequence>
<dbReference type="Proteomes" id="UP000319801">
    <property type="component" value="Unassembled WGS sequence"/>
</dbReference>
<reference evidence="3 4" key="1">
    <citation type="journal article" date="2019" name="Genome Biol. Evol.">
        <title>Whole-Genome Sequencing of the Giant Devil Catfish, Bagarius yarrelli.</title>
        <authorList>
            <person name="Jiang W."/>
            <person name="Lv Y."/>
            <person name="Cheng L."/>
            <person name="Yang K."/>
            <person name="Chao B."/>
            <person name="Wang X."/>
            <person name="Li Y."/>
            <person name="Pan X."/>
            <person name="You X."/>
            <person name="Zhang Y."/>
            <person name="Yang J."/>
            <person name="Li J."/>
            <person name="Zhang X."/>
            <person name="Liu S."/>
            <person name="Sun C."/>
            <person name="Yang J."/>
            <person name="Shi Q."/>
        </authorList>
    </citation>
    <scope>NUCLEOTIDE SEQUENCE [LARGE SCALE GENOMIC DNA]</scope>
    <source>
        <strain evidence="3">JWS20170419001</strain>
        <tissue evidence="3">Muscle</tissue>
    </source>
</reference>
<evidence type="ECO:0000313" key="4">
    <source>
        <dbReference type="Proteomes" id="UP000319801"/>
    </source>
</evidence>
<accession>A0A556TQ07</accession>
<evidence type="ECO:0000259" key="2">
    <source>
        <dbReference type="SMART" id="SM01218"/>
    </source>
</evidence>
<gene>
    <name evidence="3" type="ORF">Baya_4375</name>
</gene>